<proteinExistence type="predicted"/>
<evidence type="ECO:0008006" key="4">
    <source>
        <dbReference type="Google" id="ProtNLM"/>
    </source>
</evidence>
<feature type="transmembrane region" description="Helical" evidence="1">
    <location>
        <begin position="159"/>
        <end position="179"/>
    </location>
</feature>
<evidence type="ECO:0000313" key="3">
    <source>
        <dbReference type="Proteomes" id="UP001373714"/>
    </source>
</evidence>
<keyword evidence="1" id="KW-0812">Transmembrane</keyword>
<dbReference type="Proteomes" id="UP001373714">
    <property type="component" value="Unassembled WGS sequence"/>
</dbReference>
<evidence type="ECO:0000256" key="1">
    <source>
        <dbReference type="SAM" id="Phobius"/>
    </source>
</evidence>
<keyword evidence="3" id="KW-1185">Reference proteome</keyword>
<feature type="transmembrane region" description="Helical" evidence="1">
    <location>
        <begin position="6"/>
        <end position="25"/>
    </location>
</feature>
<dbReference type="AlphaFoldDB" id="A0AAV9UDH4"/>
<protein>
    <recommendedName>
        <fullName evidence="4">ABC transmembrane type-1 domain-containing protein</fullName>
    </recommendedName>
</protein>
<accession>A0AAV9UDH4</accession>
<reference evidence="2 3" key="1">
    <citation type="submission" date="2019-10" db="EMBL/GenBank/DDBJ databases">
        <authorList>
            <person name="Palmer J.M."/>
        </authorList>
    </citation>
    <scope>NUCLEOTIDE SEQUENCE [LARGE SCALE GENOMIC DNA]</scope>
    <source>
        <strain evidence="2 3">TWF730</strain>
    </source>
</reference>
<name>A0AAV9UDH4_9PEZI</name>
<comment type="caution">
    <text evidence="2">The sequence shown here is derived from an EMBL/GenBank/DDBJ whole genome shotgun (WGS) entry which is preliminary data.</text>
</comment>
<organism evidence="2 3">
    <name type="scientific">Orbilia blumenaviensis</name>
    <dbReference type="NCBI Taxonomy" id="1796055"/>
    <lineage>
        <taxon>Eukaryota</taxon>
        <taxon>Fungi</taxon>
        <taxon>Dikarya</taxon>
        <taxon>Ascomycota</taxon>
        <taxon>Pezizomycotina</taxon>
        <taxon>Orbiliomycetes</taxon>
        <taxon>Orbiliales</taxon>
        <taxon>Orbiliaceae</taxon>
        <taxon>Orbilia</taxon>
    </lineage>
</organism>
<gene>
    <name evidence="2" type="ORF">TWF730_001762</name>
</gene>
<dbReference type="EMBL" id="JAVHNS010000011">
    <property type="protein sequence ID" value="KAK6339985.1"/>
    <property type="molecule type" value="Genomic_DNA"/>
</dbReference>
<evidence type="ECO:0000313" key="2">
    <source>
        <dbReference type="EMBL" id="KAK6339985.1"/>
    </source>
</evidence>
<keyword evidence="1" id="KW-0472">Membrane</keyword>
<feature type="transmembrane region" description="Helical" evidence="1">
    <location>
        <begin position="128"/>
        <end position="147"/>
    </location>
</feature>
<sequence>MPGQSTFNSILIILFSLLFPSSGILRGIHAIRSRAIFADTELQTAARSGALCMVIEDQEAPEEPELVTFMATKIHGRIKLPRGWGLATVPSDATFENDEPTNNTLWGTFMQLFKRDARRITKLSSNYSLVKAVVAIGQTIFASITIYRSRGDQINRFGYAAFGLTVAPYALMSLVNLIGNLICPEYSTMYIVENRALDNLLETITSPEMMASFVVEGTVGRLSESKATSSGEPI</sequence>
<keyword evidence="1" id="KW-1133">Transmembrane helix</keyword>